<comment type="caution">
    <text evidence="1">The sequence shown here is derived from an EMBL/GenBank/DDBJ whole genome shotgun (WGS) entry which is preliminary data.</text>
</comment>
<sequence>MIGIGSKTHQMGLFVLLQMTNATCFRLRMLSVASPLFSSCWVLLISTTPPEGADEMSFLDEAGDELELEFFALEKSVVAEIVVVRMAGDDHTRNIFRHPVQEVNFASSAKIHYIF</sequence>
<reference evidence="1 2" key="1">
    <citation type="journal article" date="2024" name="G3 (Bethesda)">
        <title>Genome assembly of Hibiscus sabdariffa L. provides insights into metabolisms of medicinal natural products.</title>
        <authorList>
            <person name="Kim T."/>
        </authorList>
    </citation>
    <scope>NUCLEOTIDE SEQUENCE [LARGE SCALE GENOMIC DNA]</scope>
    <source>
        <strain evidence="1">TK-2024</strain>
        <tissue evidence="1">Old leaves</tissue>
    </source>
</reference>
<evidence type="ECO:0000313" key="2">
    <source>
        <dbReference type="Proteomes" id="UP001396334"/>
    </source>
</evidence>
<keyword evidence="2" id="KW-1185">Reference proteome</keyword>
<accession>A0ABR2PDZ0</accession>
<gene>
    <name evidence="1" type="ORF">V6N11_010191</name>
</gene>
<name>A0ABR2PDZ0_9ROSI</name>
<protein>
    <submittedName>
        <fullName evidence="1">Uncharacterized protein</fullName>
    </submittedName>
</protein>
<proteinExistence type="predicted"/>
<dbReference type="Proteomes" id="UP001396334">
    <property type="component" value="Unassembled WGS sequence"/>
</dbReference>
<evidence type="ECO:0000313" key="1">
    <source>
        <dbReference type="EMBL" id="KAK8986637.1"/>
    </source>
</evidence>
<organism evidence="1 2">
    <name type="scientific">Hibiscus sabdariffa</name>
    <name type="common">roselle</name>
    <dbReference type="NCBI Taxonomy" id="183260"/>
    <lineage>
        <taxon>Eukaryota</taxon>
        <taxon>Viridiplantae</taxon>
        <taxon>Streptophyta</taxon>
        <taxon>Embryophyta</taxon>
        <taxon>Tracheophyta</taxon>
        <taxon>Spermatophyta</taxon>
        <taxon>Magnoliopsida</taxon>
        <taxon>eudicotyledons</taxon>
        <taxon>Gunneridae</taxon>
        <taxon>Pentapetalae</taxon>
        <taxon>rosids</taxon>
        <taxon>malvids</taxon>
        <taxon>Malvales</taxon>
        <taxon>Malvaceae</taxon>
        <taxon>Malvoideae</taxon>
        <taxon>Hibiscus</taxon>
    </lineage>
</organism>
<dbReference type="EMBL" id="JBBPBN010000063">
    <property type="protein sequence ID" value="KAK8986637.1"/>
    <property type="molecule type" value="Genomic_DNA"/>
</dbReference>